<dbReference type="PANTHER" id="PTHR21240:SF28">
    <property type="entry name" value="ISO-OROTATE DECARBOXYLASE (EUROFUNG)"/>
    <property type="match status" value="1"/>
</dbReference>
<dbReference type="PANTHER" id="PTHR21240">
    <property type="entry name" value="2-AMINO-3-CARBOXYLMUCONATE-6-SEMIALDEHYDE DECARBOXYLASE"/>
    <property type="match status" value="1"/>
</dbReference>
<protein>
    <submittedName>
        <fullName evidence="3">Unannotated protein</fullName>
    </submittedName>
</protein>
<accession>A0A6J7AQ70</accession>
<dbReference type="GO" id="GO:0005737">
    <property type="term" value="C:cytoplasm"/>
    <property type="evidence" value="ECO:0007669"/>
    <property type="project" value="TreeGrafter"/>
</dbReference>
<dbReference type="EMBL" id="CAFBOS010000018">
    <property type="protein sequence ID" value="CAB4982915.1"/>
    <property type="molecule type" value="Genomic_DNA"/>
</dbReference>
<evidence type="ECO:0000256" key="1">
    <source>
        <dbReference type="ARBA" id="ARBA00023239"/>
    </source>
</evidence>
<dbReference type="GO" id="GO:0016787">
    <property type="term" value="F:hydrolase activity"/>
    <property type="evidence" value="ECO:0007669"/>
    <property type="project" value="InterPro"/>
</dbReference>
<evidence type="ECO:0000259" key="2">
    <source>
        <dbReference type="Pfam" id="PF04909"/>
    </source>
</evidence>
<feature type="domain" description="Amidohydrolase-related" evidence="2">
    <location>
        <begin position="120"/>
        <end position="320"/>
    </location>
</feature>
<dbReference type="InterPro" id="IPR006680">
    <property type="entry name" value="Amidohydro-rel"/>
</dbReference>
<dbReference type="EMBL" id="CAFABA010000115">
    <property type="protein sequence ID" value="CAB4835156.1"/>
    <property type="molecule type" value="Genomic_DNA"/>
</dbReference>
<dbReference type="Gene3D" id="3.20.20.140">
    <property type="entry name" value="Metal-dependent hydrolases"/>
    <property type="match status" value="1"/>
</dbReference>
<gene>
    <name evidence="3" type="ORF">UFOPK3139_02332</name>
    <name evidence="4" type="ORF">UFOPK3967_00475</name>
</gene>
<dbReference type="AlphaFoldDB" id="A0A6J7AQ70"/>
<dbReference type="SUPFAM" id="SSF51556">
    <property type="entry name" value="Metallo-dependent hydrolases"/>
    <property type="match status" value="1"/>
</dbReference>
<dbReference type="InterPro" id="IPR032466">
    <property type="entry name" value="Metal_Hydrolase"/>
</dbReference>
<dbReference type="GO" id="GO:0019748">
    <property type="term" value="P:secondary metabolic process"/>
    <property type="evidence" value="ECO:0007669"/>
    <property type="project" value="TreeGrafter"/>
</dbReference>
<organism evidence="3">
    <name type="scientific">freshwater metagenome</name>
    <dbReference type="NCBI Taxonomy" id="449393"/>
    <lineage>
        <taxon>unclassified sequences</taxon>
        <taxon>metagenomes</taxon>
        <taxon>ecological metagenomes</taxon>
    </lineage>
</organism>
<dbReference type="GO" id="GO:0016831">
    <property type="term" value="F:carboxy-lyase activity"/>
    <property type="evidence" value="ECO:0007669"/>
    <property type="project" value="InterPro"/>
</dbReference>
<dbReference type="Pfam" id="PF04909">
    <property type="entry name" value="Amidohydro_2"/>
    <property type="match status" value="1"/>
</dbReference>
<evidence type="ECO:0000313" key="4">
    <source>
        <dbReference type="EMBL" id="CAB4982915.1"/>
    </source>
</evidence>
<keyword evidence="1" id="KW-0456">Lyase</keyword>
<dbReference type="InterPro" id="IPR032465">
    <property type="entry name" value="ACMSD"/>
</dbReference>
<proteinExistence type="predicted"/>
<reference evidence="3" key="1">
    <citation type="submission" date="2020-05" db="EMBL/GenBank/DDBJ databases">
        <authorList>
            <person name="Chiriac C."/>
            <person name="Salcher M."/>
            <person name="Ghai R."/>
            <person name="Kavagutti S V."/>
        </authorList>
    </citation>
    <scope>NUCLEOTIDE SEQUENCE</scope>
</reference>
<evidence type="ECO:0000313" key="3">
    <source>
        <dbReference type="EMBL" id="CAB4835156.1"/>
    </source>
</evidence>
<sequence length="491" mass="53576">MTSRGAKPSVAEVKSALGHPVVDVDGHVQEHLPAVEPYLEAALGPAAWERYRRALKPVDGFGLHEDLPRRRRTRAPQGNWWGTPARNTRDLATVTLPALLHERVEEIGIDFAVLYPSKALGSAGIDDDAIRQGVCRGFNDYFADAYRSYGDRLCVAGVIPMHSPQEAIAELEHCREIGLRVVGMPEGVLRPIAEPGASGSPVLLPGQAHWLDTYGLDSDLDYDPVWQACATLGFPVTFHAGLSRLAPSVAPSITNYSCNHIGRFAERMAVVCKSLFFGGVTNRFPDSRFGFLECGVGWAAILLHDLVEHWEKRNIDHLAAHLDPESIDWDEFGRLAARYAPEFVAGGASAHEVFAAIPAVGTPPAQRDDWAAAGVQSEQDVVDRFVPQFYFGCEADDPTTAFAFAKSNPCGARLRPVFSSDIGHWDVTDMADVVVDAHRMVREGVLTDEDFYEFVFANPVSLLTGASPGFFDGTALRDAARTQRGRDATRG</sequence>
<name>A0A6J7AQ70_9ZZZZ</name>